<gene>
    <name evidence="1" type="ORF">ABXS70_02850</name>
</gene>
<dbReference type="AlphaFoldDB" id="A0AAU8NG09"/>
<dbReference type="NCBIfam" id="NF038074">
    <property type="entry name" value="fam_STM4014"/>
    <property type="match status" value="1"/>
</dbReference>
<proteinExistence type="predicted"/>
<sequence>MLLIGNLDNRRTAGLQEARKQAGMSPAHMLSYGQLLHTWREGGSLAELVQANSPAPLIRLDAPGEDWDVERGLLQLGALDFKESGDTMHDLKRSARRVRSDLSSSSQKIGQETFSAEASLRLEQQWGRIYAPAQWFRGWKTFLNRAAQEAREVWPDVQFWNDPAEIGLMFDKRECQLHLAQHGIPVPPLLPSSQPINCWEILREAMNVSQMHRVFVKLACGSGASGVVAYQINPRTGEEIAVTTVGMEIFQGQTVFYNEGKLQRYTRHNEIRILMDWLCAEGAQIERWMPKAALNQRVYDVRQLVAAGQAGHAVMRLSRTPITNLHLRNERMLPAEAGLDELHMSMIQKAAQDTMMTFPDSWSAGIDVLLTNGMNPRTYVLDVNPFGDLLYRVKHQGMSPYEWEMKLLRKEEPVKHA</sequence>
<reference evidence="1" key="1">
    <citation type="submission" date="2024-05" db="EMBL/GenBank/DDBJ databases">
        <title>Draft genome assemblies of 36 bacteria isolated from hibernating arctic ground squirrels.</title>
        <authorList>
            <person name="McKee H."/>
            <person name="Mullen L."/>
            <person name="Drown D.M."/>
            <person name="Duddleston K.N."/>
        </authorList>
    </citation>
    <scope>NUCLEOTIDE SEQUENCE</scope>
    <source>
        <strain evidence="1">AN1007</strain>
    </source>
</reference>
<dbReference type="RefSeq" id="WP_366293720.1">
    <property type="nucleotide sequence ID" value="NZ_CP159992.1"/>
</dbReference>
<dbReference type="EMBL" id="CP159992">
    <property type="protein sequence ID" value="XCP95691.1"/>
    <property type="molecule type" value="Genomic_DNA"/>
</dbReference>
<accession>A0AAU8NG09</accession>
<name>A0AAU8NG09_9BACL</name>
<dbReference type="InterPro" id="IPR047778">
    <property type="entry name" value="STM4014-like"/>
</dbReference>
<evidence type="ECO:0000313" key="1">
    <source>
        <dbReference type="EMBL" id="XCP95691.1"/>
    </source>
</evidence>
<organism evidence="1">
    <name type="scientific">Paenibacillus sp. AN1007</name>
    <dbReference type="NCBI Taxonomy" id="3151385"/>
    <lineage>
        <taxon>Bacteria</taxon>
        <taxon>Bacillati</taxon>
        <taxon>Bacillota</taxon>
        <taxon>Bacilli</taxon>
        <taxon>Bacillales</taxon>
        <taxon>Paenibacillaceae</taxon>
        <taxon>Paenibacillus</taxon>
    </lineage>
</organism>
<dbReference type="SUPFAM" id="SSF56059">
    <property type="entry name" value="Glutathione synthetase ATP-binding domain-like"/>
    <property type="match status" value="1"/>
</dbReference>
<protein>
    <submittedName>
        <fullName evidence="1">STM4014 family protein</fullName>
    </submittedName>
</protein>